<dbReference type="EMBL" id="JAKLTN010000002">
    <property type="protein sequence ID" value="MCG2577269.1"/>
    <property type="molecule type" value="Genomic_DNA"/>
</dbReference>
<keyword evidence="3" id="KW-1185">Reference proteome</keyword>
<dbReference type="RefSeq" id="WP_275710173.1">
    <property type="nucleotide sequence ID" value="NZ_JAKLTN010000002.1"/>
</dbReference>
<feature type="region of interest" description="Disordered" evidence="1">
    <location>
        <begin position="36"/>
        <end position="76"/>
    </location>
</feature>
<dbReference type="Proteomes" id="UP001165384">
    <property type="component" value="Unassembled WGS sequence"/>
</dbReference>
<name>A0ABS9K2G6_9RHOO</name>
<reference evidence="2" key="1">
    <citation type="submission" date="2022-01" db="EMBL/GenBank/DDBJ databases">
        <authorList>
            <person name="Jo J.-H."/>
            <person name="Im W.-T."/>
        </authorList>
    </citation>
    <scope>NUCLEOTIDE SEQUENCE</scope>
    <source>
        <strain evidence="2">XY25</strain>
    </source>
</reference>
<protein>
    <submittedName>
        <fullName evidence="2">Uncharacterized protein</fullName>
    </submittedName>
</protein>
<proteinExistence type="predicted"/>
<comment type="caution">
    <text evidence="2">The sequence shown here is derived from an EMBL/GenBank/DDBJ whole genome shotgun (WGS) entry which is preliminary data.</text>
</comment>
<organism evidence="2 3">
    <name type="scientific">Dechloromonas hankyongensis</name>
    <dbReference type="NCBI Taxonomy" id="2908002"/>
    <lineage>
        <taxon>Bacteria</taxon>
        <taxon>Pseudomonadati</taxon>
        <taxon>Pseudomonadota</taxon>
        <taxon>Betaproteobacteria</taxon>
        <taxon>Rhodocyclales</taxon>
        <taxon>Azonexaceae</taxon>
        <taxon>Dechloromonas</taxon>
    </lineage>
</organism>
<accession>A0ABS9K2G6</accession>
<evidence type="ECO:0000256" key="1">
    <source>
        <dbReference type="SAM" id="MobiDB-lite"/>
    </source>
</evidence>
<evidence type="ECO:0000313" key="2">
    <source>
        <dbReference type="EMBL" id="MCG2577269.1"/>
    </source>
</evidence>
<evidence type="ECO:0000313" key="3">
    <source>
        <dbReference type="Proteomes" id="UP001165384"/>
    </source>
</evidence>
<sequence length="134" mass="14015">MPVTSLSGTQAAGGALWAQIQQQQAQRTADQAEQRARILQQQASDAQGVASRAEEKARTLQVESNSAQSDAGEARRNVVASKSLEAVQAKISDVRGQIKDILQQPDASAATTTAQAPVVNSFGQETGTLVNVTA</sequence>
<gene>
    <name evidence="2" type="ORF">LZ012_09715</name>
</gene>